<dbReference type="InterPro" id="IPR010359">
    <property type="entry name" value="IrrE_HExxH"/>
</dbReference>
<comment type="caution">
    <text evidence="2">The sequence shown here is derived from an EMBL/GenBank/DDBJ whole genome shotgun (WGS) entry which is preliminary data.</text>
</comment>
<organism evidence="2 3">
    <name type="scientific">Clostridium beijerinckii</name>
    <name type="common">Clostridium MP</name>
    <dbReference type="NCBI Taxonomy" id="1520"/>
    <lineage>
        <taxon>Bacteria</taxon>
        <taxon>Bacillati</taxon>
        <taxon>Bacillota</taxon>
        <taxon>Clostridia</taxon>
        <taxon>Eubacteriales</taxon>
        <taxon>Clostridiaceae</taxon>
        <taxon>Clostridium</taxon>
    </lineage>
</organism>
<dbReference type="AlphaFoldDB" id="A0AAX0B6Q7"/>
<evidence type="ECO:0000259" key="1">
    <source>
        <dbReference type="Pfam" id="PF06114"/>
    </source>
</evidence>
<reference evidence="2" key="2">
    <citation type="journal article" date="2022" name="Nat. Biotechnol.">
        <title>Carbon-negative production of acetone and isopropanol by gas fermentation at industrial pilot scale.</title>
        <authorList>
            <person name="Liew F.E."/>
            <person name="Nogle R."/>
            <person name="Abdalla T."/>
            <person name="Rasor B.J."/>
            <person name="Canter C."/>
            <person name="Jensen R.O."/>
            <person name="Wang L."/>
            <person name="Strutz J."/>
            <person name="Chirania P."/>
            <person name="De Tissera S."/>
            <person name="Mueller A.P."/>
            <person name="Ruan Z."/>
            <person name="Gao A."/>
            <person name="Tran L."/>
            <person name="Engle N.L."/>
            <person name="Bromley J.C."/>
            <person name="Daniell J."/>
            <person name="Conrado R."/>
            <person name="Tschaplinski T.J."/>
            <person name="Giannone R.J."/>
            <person name="Hettich R.L."/>
            <person name="Karim A.S."/>
            <person name="Simpson S.D."/>
            <person name="Brown S.D."/>
            <person name="Leang C."/>
            <person name="Jewett M.C."/>
            <person name="Kopke M."/>
        </authorList>
    </citation>
    <scope>NUCLEOTIDE SEQUENCE</scope>
    <source>
        <strain evidence="2">DJ080</strain>
    </source>
</reference>
<sequence>MVNYRKKVQSLVKKCKTRDPYKIAMEEKVEVKFKHLSPSSPEGIFKKILRRKYIIINLTRITSKPHLNMVLAHELGHAMMHSSDKAFFLHDHTFYDRGRFEIEANKFAAELLIDEEKVDTIYLEDLSIEQLACSYEVSVQLIKYKFTCK</sequence>
<proteinExistence type="predicted"/>
<evidence type="ECO:0000313" key="3">
    <source>
        <dbReference type="Proteomes" id="UP001193748"/>
    </source>
</evidence>
<evidence type="ECO:0000313" key="2">
    <source>
        <dbReference type="EMBL" id="NRT90128.1"/>
    </source>
</evidence>
<dbReference type="Gene3D" id="1.10.10.2910">
    <property type="match status" value="1"/>
</dbReference>
<dbReference type="RefSeq" id="WP_173711463.1">
    <property type="nucleotide sequence ID" value="NZ_JABSWW010000001.1"/>
</dbReference>
<dbReference type="Pfam" id="PF06114">
    <property type="entry name" value="Peptidase_M78"/>
    <property type="match status" value="1"/>
</dbReference>
<name>A0AAX0B6Q7_CLOBE</name>
<dbReference type="Proteomes" id="UP001193748">
    <property type="component" value="Unassembled WGS sequence"/>
</dbReference>
<dbReference type="EMBL" id="JABSWW010000001">
    <property type="protein sequence ID" value="NRT90128.1"/>
    <property type="molecule type" value="Genomic_DNA"/>
</dbReference>
<protein>
    <submittedName>
        <fullName evidence="2">Zn-dependent peptidase ImmA (M78 family)</fullName>
    </submittedName>
</protein>
<dbReference type="PANTHER" id="PTHR43236:SF1">
    <property type="entry name" value="BLL7220 PROTEIN"/>
    <property type="match status" value="1"/>
</dbReference>
<accession>A0AAX0B6Q7</accession>
<reference evidence="2" key="1">
    <citation type="submission" date="2020-05" db="EMBL/GenBank/DDBJ databases">
        <authorList>
            <person name="Brown S."/>
            <person name="Huntemann M."/>
            <person name="Clum A."/>
            <person name="Spunde A."/>
            <person name="Palaniappan K."/>
            <person name="Ritter S."/>
            <person name="Mikhailova N."/>
            <person name="Chen I.-M."/>
            <person name="Stamatis D."/>
            <person name="Reddy T."/>
            <person name="O'Malley R."/>
            <person name="Daum C."/>
            <person name="Shapiro N."/>
            <person name="Ivanova N."/>
            <person name="Kyrpides N."/>
            <person name="Woyke T."/>
        </authorList>
    </citation>
    <scope>NUCLEOTIDE SEQUENCE</scope>
    <source>
        <strain evidence="2">DJ080</strain>
    </source>
</reference>
<gene>
    <name evidence="2" type="ORF">B0H41_003807</name>
</gene>
<dbReference type="PANTHER" id="PTHR43236">
    <property type="entry name" value="ANTITOXIN HIGA1"/>
    <property type="match status" value="1"/>
</dbReference>
<dbReference type="InterPro" id="IPR052345">
    <property type="entry name" value="Rad_response_metalloprotease"/>
</dbReference>
<feature type="domain" description="IrrE N-terminal-like" evidence="1">
    <location>
        <begin position="51"/>
        <end position="146"/>
    </location>
</feature>